<dbReference type="InterPro" id="IPR020843">
    <property type="entry name" value="ER"/>
</dbReference>
<feature type="domain" description="Enoyl reductase (ER)" evidence="1">
    <location>
        <begin position="14"/>
        <end position="320"/>
    </location>
</feature>
<dbReference type="PANTHER" id="PTHR43677">
    <property type="entry name" value="SHORT-CHAIN DEHYDROGENASE/REDUCTASE"/>
    <property type="match status" value="1"/>
</dbReference>
<name>A0A8K0WP88_9HYPO</name>
<keyword evidence="3" id="KW-1185">Reference proteome</keyword>
<reference evidence="2" key="1">
    <citation type="journal article" date="2021" name="Nat. Commun.">
        <title>Genetic determinants of endophytism in the Arabidopsis root mycobiome.</title>
        <authorList>
            <person name="Mesny F."/>
            <person name="Miyauchi S."/>
            <person name="Thiergart T."/>
            <person name="Pickel B."/>
            <person name="Atanasova L."/>
            <person name="Karlsson M."/>
            <person name="Huettel B."/>
            <person name="Barry K.W."/>
            <person name="Haridas S."/>
            <person name="Chen C."/>
            <person name="Bauer D."/>
            <person name="Andreopoulos W."/>
            <person name="Pangilinan J."/>
            <person name="LaButti K."/>
            <person name="Riley R."/>
            <person name="Lipzen A."/>
            <person name="Clum A."/>
            <person name="Drula E."/>
            <person name="Henrissat B."/>
            <person name="Kohler A."/>
            <person name="Grigoriev I.V."/>
            <person name="Martin F.M."/>
            <person name="Hacquard S."/>
        </authorList>
    </citation>
    <scope>NUCLEOTIDE SEQUENCE</scope>
    <source>
        <strain evidence="2">MPI-CAGE-CH-0235</strain>
    </source>
</reference>
<dbReference type="GO" id="GO:0005739">
    <property type="term" value="C:mitochondrion"/>
    <property type="evidence" value="ECO:0007669"/>
    <property type="project" value="TreeGrafter"/>
</dbReference>
<dbReference type="AlphaFoldDB" id="A0A8K0WP88"/>
<organism evidence="2 3">
    <name type="scientific">Stachybotrys elegans</name>
    <dbReference type="NCBI Taxonomy" id="80388"/>
    <lineage>
        <taxon>Eukaryota</taxon>
        <taxon>Fungi</taxon>
        <taxon>Dikarya</taxon>
        <taxon>Ascomycota</taxon>
        <taxon>Pezizomycotina</taxon>
        <taxon>Sordariomycetes</taxon>
        <taxon>Hypocreomycetidae</taxon>
        <taxon>Hypocreales</taxon>
        <taxon>Stachybotryaceae</taxon>
        <taxon>Stachybotrys</taxon>
    </lineage>
</organism>
<dbReference type="InterPro" id="IPR051397">
    <property type="entry name" value="Zn-ADH-like_protein"/>
</dbReference>
<dbReference type="InterPro" id="IPR036291">
    <property type="entry name" value="NAD(P)-bd_dom_sf"/>
</dbReference>
<dbReference type="SUPFAM" id="SSF50129">
    <property type="entry name" value="GroES-like"/>
    <property type="match status" value="1"/>
</dbReference>
<dbReference type="SMART" id="SM00829">
    <property type="entry name" value="PKS_ER"/>
    <property type="match status" value="1"/>
</dbReference>
<proteinExistence type="predicted"/>
<dbReference type="OrthoDB" id="203908at2759"/>
<evidence type="ECO:0000313" key="2">
    <source>
        <dbReference type="EMBL" id="KAH7312558.1"/>
    </source>
</evidence>
<dbReference type="CDD" id="cd08273">
    <property type="entry name" value="MDR8"/>
    <property type="match status" value="1"/>
</dbReference>
<dbReference type="EMBL" id="JAGPNK010000010">
    <property type="protein sequence ID" value="KAH7312558.1"/>
    <property type="molecule type" value="Genomic_DNA"/>
</dbReference>
<dbReference type="Proteomes" id="UP000813444">
    <property type="component" value="Unassembled WGS sequence"/>
</dbReference>
<sequence>MSQTIRKVQFPSYGDISVIRIVKAEIPPPQKRQVQVDIMYSGFSGGDINQRKGVYFNQPSAPVTPGYCFIGHVATIGAGVSRFRKGDLVTALTVYDSEADKINIDEKYLFLVPQAVDPRQALALTLDWNTAYGLVHRAAKVSSGQRVFIHGVSGAVGYATMVLSQMQGATVYGTASKRNHEALRERGVTPFEYTSKDWIREMTALGGVDVVFDPLGFESYDESWSILARQEPSILVGYGGNMNVFQEGGKPRSQITAISALLAKNMCLWTKRSTSFYYIDRDRATFMTDLQALMEMLQKGQISPLVKHTWDLEDIQEAHRGYGKTPGMGSFSIRVSPDAY</sequence>
<comment type="caution">
    <text evidence="2">The sequence shown here is derived from an EMBL/GenBank/DDBJ whole genome shotgun (WGS) entry which is preliminary data.</text>
</comment>
<evidence type="ECO:0000259" key="1">
    <source>
        <dbReference type="SMART" id="SM00829"/>
    </source>
</evidence>
<evidence type="ECO:0000313" key="3">
    <source>
        <dbReference type="Proteomes" id="UP000813444"/>
    </source>
</evidence>
<dbReference type="InterPro" id="IPR013154">
    <property type="entry name" value="ADH-like_N"/>
</dbReference>
<dbReference type="Pfam" id="PF13602">
    <property type="entry name" value="ADH_zinc_N_2"/>
    <property type="match status" value="1"/>
</dbReference>
<dbReference type="Gene3D" id="3.40.50.720">
    <property type="entry name" value="NAD(P)-binding Rossmann-like Domain"/>
    <property type="match status" value="1"/>
</dbReference>
<protein>
    <submittedName>
        <fullName evidence="2">Chaperonin 10-like protein</fullName>
    </submittedName>
</protein>
<dbReference type="Gene3D" id="3.90.180.10">
    <property type="entry name" value="Medium-chain alcohol dehydrogenases, catalytic domain"/>
    <property type="match status" value="1"/>
</dbReference>
<dbReference type="SUPFAM" id="SSF51735">
    <property type="entry name" value="NAD(P)-binding Rossmann-fold domains"/>
    <property type="match status" value="1"/>
</dbReference>
<accession>A0A8K0WP88</accession>
<dbReference type="PANTHER" id="PTHR43677:SF4">
    <property type="entry name" value="QUINONE OXIDOREDUCTASE-LIKE PROTEIN 2"/>
    <property type="match status" value="1"/>
</dbReference>
<gene>
    <name evidence="2" type="ORF">B0I35DRAFT_513887</name>
</gene>
<dbReference type="InterPro" id="IPR011032">
    <property type="entry name" value="GroES-like_sf"/>
</dbReference>
<dbReference type="GO" id="GO:0016491">
    <property type="term" value="F:oxidoreductase activity"/>
    <property type="evidence" value="ECO:0007669"/>
    <property type="project" value="InterPro"/>
</dbReference>
<dbReference type="Pfam" id="PF08240">
    <property type="entry name" value="ADH_N"/>
    <property type="match status" value="1"/>
</dbReference>